<feature type="region of interest" description="Disordered" evidence="1">
    <location>
        <begin position="36"/>
        <end position="90"/>
    </location>
</feature>
<dbReference type="Proteomes" id="UP001172457">
    <property type="component" value="Chromosome 2"/>
</dbReference>
<feature type="region of interest" description="Disordered" evidence="1">
    <location>
        <begin position="302"/>
        <end position="371"/>
    </location>
</feature>
<accession>A0AA38U1E7</accession>
<name>A0AA38U1E7_9ASTR</name>
<dbReference type="EMBL" id="JARYMX010000002">
    <property type="protein sequence ID" value="KAJ9561417.1"/>
    <property type="molecule type" value="Genomic_DNA"/>
</dbReference>
<dbReference type="PANTHER" id="PTHR45023">
    <property type="match status" value="1"/>
</dbReference>
<comment type="caution">
    <text evidence="3">The sequence shown here is derived from an EMBL/GenBank/DDBJ whole genome shotgun (WGS) entry which is preliminary data.</text>
</comment>
<feature type="compositionally biased region" description="Low complexity" evidence="1">
    <location>
        <begin position="356"/>
        <end position="371"/>
    </location>
</feature>
<evidence type="ECO:0000313" key="4">
    <source>
        <dbReference type="Proteomes" id="UP001172457"/>
    </source>
</evidence>
<evidence type="ECO:0000256" key="1">
    <source>
        <dbReference type="SAM" id="MobiDB-lite"/>
    </source>
</evidence>
<gene>
    <name evidence="3" type="ORF">OSB04_006577</name>
</gene>
<evidence type="ECO:0000259" key="2">
    <source>
        <dbReference type="Pfam" id="PF14303"/>
    </source>
</evidence>
<dbReference type="AlphaFoldDB" id="A0AA38U1E7"/>
<organism evidence="3 4">
    <name type="scientific">Centaurea solstitialis</name>
    <name type="common">yellow star-thistle</name>
    <dbReference type="NCBI Taxonomy" id="347529"/>
    <lineage>
        <taxon>Eukaryota</taxon>
        <taxon>Viridiplantae</taxon>
        <taxon>Streptophyta</taxon>
        <taxon>Embryophyta</taxon>
        <taxon>Tracheophyta</taxon>
        <taxon>Spermatophyta</taxon>
        <taxon>Magnoliopsida</taxon>
        <taxon>eudicotyledons</taxon>
        <taxon>Gunneridae</taxon>
        <taxon>Pentapetalae</taxon>
        <taxon>asterids</taxon>
        <taxon>campanulids</taxon>
        <taxon>Asterales</taxon>
        <taxon>Asteraceae</taxon>
        <taxon>Carduoideae</taxon>
        <taxon>Cardueae</taxon>
        <taxon>Centaureinae</taxon>
        <taxon>Centaurea</taxon>
    </lineage>
</organism>
<dbReference type="Pfam" id="PF14303">
    <property type="entry name" value="NAM-associated"/>
    <property type="match status" value="1"/>
</dbReference>
<feature type="region of interest" description="Disordered" evidence="1">
    <location>
        <begin position="134"/>
        <end position="194"/>
    </location>
</feature>
<feature type="compositionally biased region" description="Polar residues" evidence="1">
    <location>
        <begin position="37"/>
        <end position="47"/>
    </location>
</feature>
<reference evidence="3" key="1">
    <citation type="submission" date="2023-03" db="EMBL/GenBank/DDBJ databases">
        <title>Chromosome-scale reference genome and RAD-based genetic map of yellow starthistle (Centaurea solstitialis) reveal putative structural variation and QTLs associated with invader traits.</title>
        <authorList>
            <person name="Reatini B."/>
            <person name="Cang F.A."/>
            <person name="Jiang Q."/>
            <person name="Mckibben M.T.W."/>
            <person name="Barker M.S."/>
            <person name="Rieseberg L.H."/>
            <person name="Dlugosch K.M."/>
        </authorList>
    </citation>
    <scope>NUCLEOTIDE SEQUENCE</scope>
    <source>
        <strain evidence="3">CAN-66</strain>
        <tissue evidence="3">Leaf</tissue>
    </source>
</reference>
<dbReference type="PANTHER" id="PTHR45023:SF13">
    <property type="entry name" value="PUTATIVE-RELATED"/>
    <property type="match status" value="1"/>
</dbReference>
<sequence>MEARCDGYGGDDSRGCHAKSTGCHFSLRPGRYRACTGGNTTEGTPSGSRRPHARVPNISVPNMSASQTPPPTGVDRPQMSSPTGFASWSPPPNAIPENWVVQVGGYSQTPVVENNCAYSNLISQTPMMPYVPLSQQSTMQQSTSRGDDDTVPETQPESPSPSSPPQPKRKTRGKGKNVATSTSANPTKTKAACKAWSVDEEVELAKAWTETSEDPSIGNYRTAVDIDSWKIFGGRCSTYACGMTPPPAPGTPCKPRRESGKSDVDVLARANDRYRREYRKTFPHEPAWRVVKESPKFVPVEMLNPSDIRAPTNKRSKTTETQTDSPGESDARTYVNVEGDDQPSKTERSRPLGRNAARSARSSSTTAATTDTDTALASQIGALATANSGLYDMLCERQRGALPILHITAQPSLGSPFGGHVTREGADALKIRMASFR</sequence>
<keyword evidence="4" id="KW-1185">Reference proteome</keyword>
<proteinExistence type="predicted"/>
<evidence type="ECO:0000313" key="3">
    <source>
        <dbReference type="EMBL" id="KAJ9561417.1"/>
    </source>
</evidence>
<feature type="compositionally biased region" description="Low complexity" evidence="1">
    <location>
        <begin position="134"/>
        <end position="144"/>
    </location>
</feature>
<feature type="domain" description="No apical meristem-associated C-terminal" evidence="2">
    <location>
        <begin position="280"/>
        <end position="364"/>
    </location>
</feature>
<feature type="compositionally biased region" description="Polar residues" evidence="1">
    <location>
        <begin position="178"/>
        <end position="188"/>
    </location>
</feature>
<dbReference type="InterPro" id="IPR029466">
    <property type="entry name" value="NAM-associated_C"/>
</dbReference>
<protein>
    <recommendedName>
        <fullName evidence="2">No apical meristem-associated C-terminal domain-containing protein</fullName>
    </recommendedName>
</protein>